<keyword evidence="7" id="KW-0175">Coiled coil</keyword>
<dbReference type="PROSITE" id="PS50106">
    <property type="entry name" value="PDZ"/>
    <property type="match status" value="1"/>
</dbReference>
<keyword evidence="14" id="KW-1185">Reference proteome</keyword>
<evidence type="ECO:0000259" key="12">
    <source>
        <dbReference type="PROSITE" id="PS50898"/>
    </source>
</evidence>
<evidence type="ECO:0000256" key="2">
    <source>
        <dbReference type="ARBA" id="ARBA00022658"/>
    </source>
</evidence>
<dbReference type="PANTHER" id="PTHR46001:SF1">
    <property type="entry name" value="RHO GUANINE NUCLEOTIDE EXCHANGE FACTOR TIAM1"/>
    <property type="match status" value="1"/>
</dbReference>
<dbReference type="SUPFAM" id="SSF50156">
    <property type="entry name" value="PDZ domain-like"/>
    <property type="match status" value="1"/>
</dbReference>
<dbReference type="GO" id="GO:0005829">
    <property type="term" value="C:cytosol"/>
    <property type="evidence" value="ECO:0007669"/>
    <property type="project" value="TreeGrafter"/>
</dbReference>
<dbReference type="Gene3D" id="6.10.140.680">
    <property type="match status" value="1"/>
</dbReference>
<evidence type="ECO:0000256" key="7">
    <source>
        <dbReference type="SAM" id="Coils"/>
    </source>
</evidence>
<evidence type="ECO:0000256" key="1">
    <source>
        <dbReference type="ARBA" id="ARBA00022553"/>
    </source>
</evidence>
<evidence type="ECO:0008006" key="15">
    <source>
        <dbReference type="Google" id="ProtNLM"/>
    </source>
</evidence>
<accession>A0A6B0RKJ7</accession>
<dbReference type="Pfam" id="PF00621">
    <property type="entry name" value="RhoGEF"/>
    <property type="match status" value="1"/>
</dbReference>
<feature type="compositionally biased region" description="Polar residues" evidence="8">
    <location>
        <begin position="527"/>
        <end position="537"/>
    </location>
</feature>
<evidence type="ECO:0000259" key="10">
    <source>
        <dbReference type="PROSITE" id="PS50010"/>
    </source>
</evidence>
<evidence type="ECO:0000256" key="4">
    <source>
        <dbReference type="ARBA" id="ARBA00022737"/>
    </source>
</evidence>
<feature type="compositionally biased region" description="Basic residues" evidence="8">
    <location>
        <begin position="147"/>
        <end position="164"/>
    </location>
</feature>
<evidence type="ECO:0000256" key="5">
    <source>
        <dbReference type="ARBA" id="ARBA00023288"/>
    </source>
</evidence>
<dbReference type="Pfam" id="PF23014">
    <property type="entry name" value="PH_Tiam1"/>
    <property type="match status" value="1"/>
</dbReference>
<dbReference type="Proteomes" id="UP000322234">
    <property type="component" value="Unassembled WGS sequence"/>
</dbReference>
<evidence type="ECO:0000256" key="6">
    <source>
        <dbReference type="ARBA" id="ARBA00061368"/>
    </source>
</evidence>
<dbReference type="InterPro" id="IPR001331">
    <property type="entry name" value="GDS_CDC24_CS"/>
</dbReference>
<dbReference type="InterPro" id="IPR001849">
    <property type="entry name" value="PH_domain"/>
</dbReference>
<dbReference type="InterPro" id="IPR036034">
    <property type="entry name" value="PDZ_sf"/>
</dbReference>
<feature type="compositionally biased region" description="Polar residues" evidence="8">
    <location>
        <begin position="1074"/>
        <end position="1088"/>
    </location>
</feature>
<dbReference type="SUPFAM" id="SSF50729">
    <property type="entry name" value="PH domain-like"/>
    <property type="match status" value="2"/>
</dbReference>
<dbReference type="GO" id="GO:0005886">
    <property type="term" value="C:plasma membrane"/>
    <property type="evidence" value="ECO:0007669"/>
    <property type="project" value="TreeGrafter"/>
</dbReference>
<dbReference type="PROSITE" id="PS00741">
    <property type="entry name" value="DH_1"/>
    <property type="match status" value="1"/>
</dbReference>
<dbReference type="SMART" id="SM00455">
    <property type="entry name" value="RBD"/>
    <property type="match status" value="1"/>
</dbReference>
<dbReference type="InterPro" id="IPR035899">
    <property type="entry name" value="DBL_dom_sf"/>
</dbReference>
<dbReference type="GO" id="GO:0005085">
    <property type="term" value="F:guanyl-nucleotide exchange factor activity"/>
    <property type="evidence" value="ECO:0007669"/>
    <property type="project" value="UniProtKB-KW"/>
</dbReference>
<dbReference type="CDD" id="cd01230">
    <property type="entry name" value="PH1_Tiam1_2"/>
    <property type="match status" value="1"/>
</dbReference>
<dbReference type="PROSITE" id="PS50010">
    <property type="entry name" value="DH_2"/>
    <property type="match status" value="1"/>
</dbReference>
<dbReference type="Pfam" id="PF00169">
    <property type="entry name" value="PH"/>
    <property type="match status" value="1"/>
</dbReference>
<dbReference type="PROSITE" id="PS50898">
    <property type="entry name" value="RBD"/>
    <property type="match status" value="1"/>
</dbReference>
<proteinExistence type="inferred from homology"/>
<name>A0A6B0RKJ7_9CETA</name>
<feature type="domain" description="PH" evidence="9">
    <location>
        <begin position="554"/>
        <end position="662"/>
    </location>
</feature>
<feature type="region of interest" description="Disordered" evidence="8">
    <location>
        <begin position="147"/>
        <end position="183"/>
    </location>
</feature>
<dbReference type="Gene3D" id="2.30.29.30">
    <property type="entry name" value="Pleckstrin-homology domain (PH domain)/Phosphotyrosine-binding domain (PTB)"/>
    <property type="match status" value="2"/>
</dbReference>
<feature type="region of interest" description="Disordered" evidence="8">
    <location>
        <begin position="508"/>
        <end position="537"/>
    </location>
</feature>
<dbReference type="FunFam" id="2.30.29.30:FF:000121">
    <property type="entry name" value="T cell lymphoma invasion and metastasis 1"/>
    <property type="match status" value="1"/>
</dbReference>
<dbReference type="InterPro" id="IPR003116">
    <property type="entry name" value="RBD_dom"/>
</dbReference>
<dbReference type="InterPro" id="IPR055230">
    <property type="entry name" value="PH_Tiam1/2"/>
</dbReference>
<keyword evidence="4" id="KW-0677">Repeat</keyword>
<protein>
    <recommendedName>
        <fullName evidence="15">T-lymphoma invasion and metastasis-inducing protein 1</fullName>
    </recommendedName>
</protein>
<comment type="similarity">
    <text evidence="6">Belongs to the TIAM family.</text>
</comment>
<dbReference type="CDD" id="cd00160">
    <property type="entry name" value="RhoGEF"/>
    <property type="match status" value="1"/>
</dbReference>
<dbReference type="InterPro" id="IPR001478">
    <property type="entry name" value="PDZ"/>
</dbReference>
<dbReference type="GO" id="GO:0007264">
    <property type="term" value="P:small GTPase-mediated signal transduction"/>
    <property type="evidence" value="ECO:0007669"/>
    <property type="project" value="InterPro"/>
</dbReference>
<dbReference type="SUPFAM" id="SSF48065">
    <property type="entry name" value="DBL homology domain (DH-domain)"/>
    <property type="match status" value="1"/>
</dbReference>
<evidence type="ECO:0000256" key="8">
    <source>
        <dbReference type="SAM" id="MobiDB-lite"/>
    </source>
</evidence>
<feature type="domain" description="DH" evidence="10">
    <location>
        <begin position="1155"/>
        <end position="1349"/>
    </location>
</feature>
<gene>
    <name evidence="13" type="ORF">E5288_WYG015805</name>
</gene>
<dbReference type="SMART" id="SM00228">
    <property type="entry name" value="PDZ"/>
    <property type="match status" value="1"/>
</dbReference>
<dbReference type="InterPro" id="IPR040655">
    <property type="entry name" value="TIAM1_CC-Ex"/>
</dbReference>
<keyword evidence="2" id="KW-0344">Guanine-nucleotide releasing factor</keyword>
<keyword evidence="5" id="KW-0449">Lipoprotein</keyword>
<feature type="region of interest" description="Disordered" evidence="8">
    <location>
        <begin position="1571"/>
        <end position="1596"/>
    </location>
</feature>
<dbReference type="InterPro" id="IPR043537">
    <property type="entry name" value="Tiam1/Tiam2/Sif"/>
</dbReference>
<organism evidence="13 14">
    <name type="scientific">Bos mutus</name>
    <name type="common">wild yak</name>
    <dbReference type="NCBI Taxonomy" id="72004"/>
    <lineage>
        <taxon>Eukaryota</taxon>
        <taxon>Metazoa</taxon>
        <taxon>Chordata</taxon>
        <taxon>Craniata</taxon>
        <taxon>Vertebrata</taxon>
        <taxon>Euteleostomi</taxon>
        <taxon>Mammalia</taxon>
        <taxon>Eutheria</taxon>
        <taxon>Laurasiatheria</taxon>
        <taxon>Artiodactyla</taxon>
        <taxon>Ruminantia</taxon>
        <taxon>Pecora</taxon>
        <taxon>Bovidae</taxon>
        <taxon>Bovinae</taxon>
        <taxon>Bos</taxon>
    </lineage>
</organism>
<reference evidence="13" key="1">
    <citation type="submission" date="2019-10" db="EMBL/GenBank/DDBJ databases">
        <title>The sequence and de novo assembly of the wild yak genome.</title>
        <authorList>
            <person name="Liu Y."/>
        </authorList>
    </citation>
    <scope>NUCLEOTIDE SEQUENCE [LARGE SCALE GENOMIC DNA]</scope>
    <source>
        <strain evidence="13">WY2019</strain>
    </source>
</reference>
<feature type="domain" description="PDZ" evidence="11">
    <location>
        <begin position="960"/>
        <end position="1014"/>
    </location>
</feature>
<dbReference type="Pfam" id="PF02196">
    <property type="entry name" value="RBD"/>
    <property type="match status" value="1"/>
</dbReference>
<feature type="region of interest" description="Disordered" evidence="8">
    <location>
        <begin position="414"/>
        <end position="494"/>
    </location>
</feature>
<evidence type="ECO:0000313" key="14">
    <source>
        <dbReference type="Proteomes" id="UP000322234"/>
    </source>
</evidence>
<feature type="region of interest" description="Disordered" evidence="8">
    <location>
        <begin position="1049"/>
        <end position="1115"/>
    </location>
</feature>
<evidence type="ECO:0000256" key="3">
    <source>
        <dbReference type="ARBA" id="ARBA00022707"/>
    </source>
</evidence>
<dbReference type="Pfam" id="PF00595">
    <property type="entry name" value="PDZ"/>
    <property type="match status" value="1"/>
</dbReference>
<keyword evidence="1" id="KW-0597">Phosphoprotein</keyword>
<sequence length="1706" mass="189869">MRTRGPISILGNANFQRIKLVLTKSEAPDDVTFSELSNLHVFLVCRDATDPTLSGFMFRCEIWDWDGLVEVEPWCTLVNLPSLEGMSNDKASDFESNELSILSVVCWTGNVDHKTMGNAESQSVVHEFYGDKHAVLGRKHTSRSLRLSHKARRTRHASSGKVIHRNSEVSTRSSSTPSIPQSLAENGLEPFSQEGTLEDFGSPIWVDRVDVGLRPVSYTDSSVAPSVDSSIVLTAASVQSMPDSEDSRLYGDDATYLAEGGRRQRPYASNGPAFMETASFKKKRSKSADIWREDSLEFSLSDLSQEHLTSNEEILGSAEEKDCEEARAMETRASPRQLSACQRANSLGDLYAQKNSGVTANGGPRSKLAGYCRNLVSDIPDLANHKMPPAAAEEALPYSNYNTLPCRKSHCLSEGATNPQISHSSSMQGRRAKTTQDVNAGEGSEFADSGIEGATTDTDLLSRRSNATNSSYSPPTGRAFVGSDSGSSSTGDAARQGVYENFRRELEMSTTNSESLEEAGSAHSDEQSSGTLSSPGQSDILLTAAQGTVRKAGALAVKNFLVHKKNKKVESATRRKWKHYWVSLKGCTLFFYEGDGRSGIDHNSVPKHAVWVENSIVQAVPEHPKKDFVFCLSNSLGDAFLFQTTSQTELENWITAIHSACAAAVARHHHKEDTLRLLKSEIKKLEQKIDMDEKMKKMGEMQLSSVTDSKKKKTILDQIFVWEQNLEQFQMDLFRYRCYLASLQGGELPNPKRLLAFASRPTKVAMGRLGIFSVSSFHALVAARTGETGVRRRTQAMSRSASKRRSRFSSLWGLDTTSKKKQGRPSINQVFGEGTEAVKKSLEGIFDDTVPDGKREKEMVLPAVHQHNPDCDIWVHEYFTPSWFCLPNNQPALTVVRPGDTARDTLELICKAHKLDHSAHYLRLKFLIENKMQYYVPKPEEDIYELLYKEIEICPKVTQNIQIEKSDTAGDNYGFSLSSVEEDGVRRLYVNSVKETGLASKKGLKAGDEILEINKRAAGTLNSSVLRDFLTQPSLGLLVRTCPELEGGAELLENPPHRLDGPADLGESPLAFLSSDTGHSLCSEQGSSAEAAPEEVEGPDLESSDDTDHSSKSTEQVAAFCRSLHEMKPSDPSPSPQDSTGPQLAAMRQLTDADKLRKVICELLETERTYVKDLNCLMERYLKPLQKETFLTQDELDVLFGNLTEMVEFQVEFLKTLEDGVRLVPDLEKLEKVDQFKKVLFSLGGSFLYYADRFKLYSAFCASHTKVPKVLVKAKTDAAFKAFLDAQNPKQQHSSTLESYLIKPIQRILKYPLLLKELFALTDAESEEHYHLDVAIKTMNKVASHINEMQKIHEEFGAVFDQLIAEQTGEKKEVADLSMGDLLLHTTVIWPNPPASLGKWKKEPELAAFVFKTAVVLVYKDGTKQKKKLVGSHRLSIYEDWDPFRFRHMIPTEALQVRALASADAEANAVCEIVHVKSESEGRPERVFHLCCSSPESRKDFLKAVHSILRDKHRRQLLKTESLPSSQQYVPFGGKRLCALKGARPAMSRAVSAPSKSLGRRRRRLARNRFTIDSDAISASSPEKDPQQPPSGGDTDRWVEEQFDLAQYEEQDDIKETDILSDDDEFCESAKGAAADRDLQERLQAASITQRERGRKPLDSHASRMMQLKKQTALSGINGGPESTSEEVIWVRREDFAPSCKLNTEI</sequence>
<dbReference type="Gene3D" id="1.20.900.10">
    <property type="entry name" value="Dbl homology (DH) domain"/>
    <property type="match status" value="1"/>
</dbReference>
<dbReference type="Gene3D" id="2.30.42.10">
    <property type="match status" value="1"/>
</dbReference>
<dbReference type="PANTHER" id="PTHR46001">
    <property type="entry name" value="TIAM (MAMMALIAN TUMOR INVASION AND METASTASIS FACTOR) HOMOLOG"/>
    <property type="match status" value="1"/>
</dbReference>
<feature type="coiled-coil region" evidence="7">
    <location>
        <begin position="668"/>
        <end position="695"/>
    </location>
</feature>
<dbReference type="CDD" id="cd01255">
    <property type="entry name" value="PH2_Tiam1_2"/>
    <property type="match status" value="1"/>
</dbReference>
<dbReference type="SMART" id="SM00233">
    <property type="entry name" value="PH"/>
    <property type="match status" value="2"/>
</dbReference>
<feature type="compositionally biased region" description="Low complexity" evidence="8">
    <location>
        <begin position="168"/>
        <end position="182"/>
    </location>
</feature>
<dbReference type="InterPro" id="IPR000219">
    <property type="entry name" value="DH_dom"/>
</dbReference>
<evidence type="ECO:0000259" key="9">
    <source>
        <dbReference type="PROSITE" id="PS50003"/>
    </source>
</evidence>
<dbReference type="SMART" id="SM00325">
    <property type="entry name" value="RhoGEF"/>
    <property type="match status" value="1"/>
</dbReference>
<feature type="compositionally biased region" description="Polar residues" evidence="8">
    <location>
        <begin position="415"/>
        <end position="428"/>
    </location>
</feature>
<keyword evidence="3" id="KW-0519">Myristate</keyword>
<dbReference type="Pfam" id="PF18385">
    <property type="entry name" value="Tiam_CC_Ex"/>
    <property type="match status" value="1"/>
</dbReference>
<dbReference type="PROSITE" id="PS50003">
    <property type="entry name" value="PH_DOMAIN"/>
    <property type="match status" value="1"/>
</dbReference>
<dbReference type="InterPro" id="IPR011993">
    <property type="entry name" value="PH-like_dom_sf"/>
</dbReference>
<comment type="caution">
    <text evidence="13">The sequence shown here is derived from an EMBL/GenBank/DDBJ whole genome shotgun (WGS) entry which is preliminary data.</text>
</comment>
<evidence type="ECO:0000313" key="13">
    <source>
        <dbReference type="EMBL" id="MXQ89237.1"/>
    </source>
</evidence>
<dbReference type="FunFam" id="1.20.900.10:FF:000012">
    <property type="entry name" value="T cell lymphoma invasion and metastasis 1"/>
    <property type="match status" value="1"/>
</dbReference>
<feature type="compositionally biased region" description="Polar residues" evidence="8">
    <location>
        <begin position="455"/>
        <end position="474"/>
    </location>
</feature>
<feature type="compositionally biased region" description="Acidic residues" evidence="8">
    <location>
        <begin position="1092"/>
        <end position="1105"/>
    </location>
</feature>
<dbReference type="EMBL" id="VBQZ03000054">
    <property type="protein sequence ID" value="MXQ89237.1"/>
    <property type="molecule type" value="Genomic_DNA"/>
</dbReference>
<evidence type="ECO:0000259" key="11">
    <source>
        <dbReference type="PROSITE" id="PS50106"/>
    </source>
</evidence>
<feature type="domain" description="RBD" evidence="12">
    <location>
        <begin position="880"/>
        <end position="947"/>
    </location>
</feature>
<dbReference type="FunFam" id="2.30.29.30:FF:000065">
    <property type="entry name" value="T cell lymphoma invasion and metastasis 1"/>
    <property type="match status" value="1"/>
</dbReference>
<feature type="compositionally biased region" description="Low complexity" evidence="8">
    <location>
        <begin position="482"/>
        <end position="492"/>
    </location>
</feature>